<accession>A0A4R5LVD9</accession>
<comment type="caution">
    <text evidence="2">The sequence shown here is derived from an EMBL/GenBank/DDBJ whole genome shotgun (WGS) entry which is preliminary data.</text>
</comment>
<proteinExistence type="predicted"/>
<evidence type="ECO:0000256" key="1">
    <source>
        <dbReference type="SAM" id="Phobius"/>
    </source>
</evidence>
<feature type="transmembrane region" description="Helical" evidence="1">
    <location>
        <begin position="252"/>
        <end position="272"/>
    </location>
</feature>
<organism evidence="2 3">
    <name type="scientific">Seongchinamella unica</name>
    <dbReference type="NCBI Taxonomy" id="2547392"/>
    <lineage>
        <taxon>Bacteria</taxon>
        <taxon>Pseudomonadati</taxon>
        <taxon>Pseudomonadota</taxon>
        <taxon>Gammaproteobacteria</taxon>
        <taxon>Cellvibrionales</taxon>
        <taxon>Halieaceae</taxon>
        <taxon>Seongchinamella</taxon>
    </lineage>
</organism>
<keyword evidence="1" id="KW-0812">Transmembrane</keyword>
<feature type="transmembrane region" description="Helical" evidence="1">
    <location>
        <begin position="329"/>
        <end position="347"/>
    </location>
</feature>
<dbReference type="EMBL" id="SMSE01000001">
    <property type="protein sequence ID" value="TDG15409.1"/>
    <property type="molecule type" value="Genomic_DNA"/>
</dbReference>
<gene>
    <name evidence="2" type="ORF">E2F43_04035</name>
</gene>
<feature type="transmembrane region" description="Helical" evidence="1">
    <location>
        <begin position="302"/>
        <end position="322"/>
    </location>
</feature>
<reference evidence="2 3" key="1">
    <citation type="submission" date="2019-03" db="EMBL/GenBank/DDBJ databases">
        <title>Seongchinamella monodicae gen. nov., sp. nov., a novel member of the Gammaproteobacteria isolated from a tidal mudflat of beach.</title>
        <authorList>
            <person name="Yang H.G."/>
            <person name="Kang J.W."/>
            <person name="Lee S.D."/>
        </authorList>
    </citation>
    <scope>NUCLEOTIDE SEQUENCE [LARGE SCALE GENOMIC DNA]</scope>
    <source>
        <strain evidence="2 3">GH4-78</strain>
    </source>
</reference>
<dbReference type="AlphaFoldDB" id="A0A4R5LVD9"/>
<evidence type="ECO:0000313" key="3">
    <source>
        <dbReference type="Proteomes" id="UP000295554"/>
    </source>
</evidence>
<feature type="transmembrane region" description="Helical" evidence="1">
    <location>
        <begin position="165"/>
        <end position="191"/>
    </location>
</feature>
<sequence length="565" mass="63784">MTHPLAEPRYLLLLLFVAGCVLYLSFGYTEMAGSDLWWHIAAGREILQTGSPRLVDDWSFSANGADWLNHEWLADIIYYQWVSVFGLTSLVYWKWLLIVVTFGVLQYVLYRQTGSALAAFICAGMAAAMAAPFLDVRPHLYTLLFFSVLLGLACGRQVSRWVLAVLFVVWVNLHGGFFFGLMALAILVFPWRHLSLDQFRPAFITGALCVAACLLNPSGFETLLFPLVYAFDDSSPYRELAEWHSPFREGGIRSPLFFVLMWAPLLALAYTVKKVRRRTGLPWEGLLLTGLTLAMALTSRRFIPLFGMSLALMLAPLLALLMSAIRKPALRYTLAVVALLAAVVRLLPYPLQAAPAFHYLTAEYSYPQDMVDFIEANNFKGRVYALYNWGGYLHWRTDGELKVFIDGRADTVYDADTYYHYIGVLAGRPGWIDAVEATGAQFVLWPYGQRNGQQKLEALRATGRWRALYQDSVSWLAARTSVELPSKPTFPPPSPLRELSRATTLARNGQGHESLQAVQNVRRKLPWQKNACQLEINLHRAFNDATSAQRVLDECLGYFPTRLLR</sequence>
<feature type="transmembrane region" description="Helical" evidence="1">
    <location>
        <begin position="203"/>
        <end position="231"/>
    </location>
</feature>
<name>A0A4R5LVD9_9GAMM</name>
<keyword evidence="1" id="KW-1133">Transmembrane helix</keyword>
<feature type="transmembrane region" description="Helical" evidence="1">
    <location>
        <begin position="91"/>
        <end position="109"/>
    </location>
</feature>
<keyword evidence="3" id="KW-1185">Reference proteome</keyword>
<dbReference type="OrthoDB" id="9786218at2"/>
<feature type="transmembrane region" description="Helical" evidence="1">
    <location>
        <begin position="140"/>
        <end position="158"/>
    </location>
</feature>
<protein>
    <recommendedName>
        <fullName evidence="4">Glycosyltransferase RgtA/B/C/D-like domain-containing protein</fullName>
    </recommendedName>
</protein>
<keyword evidence="1" id="KW-0472">Membrane</keyword>
<evidence type="ECO:0000313" key="2">
    <source>
        <dbReference type="EMBL" id="TDG15409.1"/>
    </source>
</evidence>
<dbReference type="Proteomes" id="UP000295554">
    <property type="component" value="Unassembled WGS sequence"/>
</dbReference>
<feature type="transmembrane region" description="Helical" evidence="1">
    <location>
        <begin position="116"/>
        <end position="134"/>
    </location>
</feature>
<evidence type="ECO:0008006" key="4">
    <source>
        <dbReference type="Google" id="ProtNLM"/>
    </source>
</evidence>
<dbReference type="RefSeq" id="WP_133209783.1">
    <property type="nucleotide sequence ID" value="NZ_SMSE01000001.1"/>
</dbReference>